<accession>A0A6G0YIY2</accession>
<comment type="caution">
    <text evidence="1">The sequence shown here is derived from an EMBL/GenBank/DDBJ whole genome shotgun (WGS) entry which is preliminary data.</text>
</comment>
<evidence type="ECO:0000313" key="1">
    <source>
        <dbReference type="EMBL" id="KAF0756537.1"/>
    </source>
</evidence>
<name>A0A6G0YIY2_APHCR</name>
<gene>
    <name evidence="1" type="ORF">FWK35_00008847</name>
</gene>
<dbReference type="EMBL" id="VUJU01003832">
    <property type="protein sequence ID" value="KAF0756537.1"/>
    <property type="molecule type" value="Genomic_DNA"/>
</dbReference>
<dbReference type="Proteomes" id="UP000478052">
    <property type="component" value="Unassembled WGS sequence"/>
</dbReference>
<proteinExistence type="predicted"/>
<protein>
    <submittedName>
        <fullName evidence="1">Uncharacterized protein</fullName>
    </submittedName>
</protein>
<reference evidence="1 2" key="1">
    <citation type="submission" date="2019-08" db="EMBL/GenBank/DDBJ databases">
        <title>Whole genome of Aphis craccivora.</title>
        <authorList>
            <person name="Voronova N.V."/>
            <person name="Shulinski R.S."/>
            <person name="Bandarenka Y.V."/>
            <person name="Zhorov D.G."/>
            <person name="Warner D."/>
        </authorList>
    </citation>
    <scope>NUCLEOTIDE SEQUENCE [LARGE SCALE GENOMIC DNA]</scope>
    <source>
        <strain evidence="1">180601</strain>
        <tissue evidence="1">Whole Body</tissue>
    </source>
</reference>
<evidence type="ECO:0000313" key="2">
    <source>
        <dbReference type="Proteomes" id="UP000478052"/>
    </source>
</evidence>
<sequence>MKDESSILDELVKAKENIKRKYIALKTGEANPLTKISNTTQSPSIKIKNNNDDLNEKYQQEIENRFHSIDLDKTYGPKKLSNENIILATKNGSKYKDIIRKLFSSGGRLPMKLQKNNLVYWDNPNELVDRLRLLLASKAADNTGVSNEIISILKNYLKLG</sequence>
<organism evidence="1 2">
    <name type="scientific">Aphis craccivora</name>
    <name type="common">Cowpea aphid</name>
    <dbReference type="NCBI Taxonomy" id="307492"/>
    <lineage>
        <taxon>Eukaryota</taxon>
        <taxon>Metazoa</taxon>
        <taxon>Ecdysozoa</taxon>
        <taxon>Arthropoda</taxon>
        <taxon>Hexapoda</taxon>
        <taxon>Insecta</taxon>
        <taxon>Pterygota</taxon>
        <taxon>Neoptera</taxon>
        <taxon>Paraneoptera</taxon>
        <taxon>Hemiptera</taxon>
        <taxon>Sternorrhyncha</taxon>
        <taxon>Aphidomorpha</taxon>
        <taxon>Aphidoidea</taxon>
        <taxon>Aphididae</taxon>
        <taxon>Aphidini</taxon>
        <taxon>Aphis</taxon>
        <taxon>Aphis</taxon>
    </lineage>
</organism>
<dbReference type="AlphaFoldDB" id="A0A6G0YIY2"/>
<keyword evidence="2" id="KW-1185">Reference proteome</keyword>
<dbReference type="OrthoDB" id="6623418at2759"/>